<name>A0AAP0DXB2_9MAGN</name>
<evidence type="ECO:0000313" key="1">
    <source>
        <dbReference type="EMBL" id="KAK9081140.1"/>
    </source>
</evidence>
<dbReference type="AlphaFoldDB" id="A0AAP0DXB2"/>
<comment type="caution">
    <text evidence="1">The sequence shown here is derived from an EMBL/GenBank/DDBJ whole genome shotgun (WGS) entry which is preliminary data.</text>
</comment>
<organism evidence="1 2">
    <name type="scientific">Stephania yunnanensis</name>
    <dbReference type="NCBI Taxonomy" id="152371"/>
    <lineage>
        <taxon>Eukaryota</taxon>
        <taxon>Viridiplantae</taxon>
        <taxon>Streptophyta</taxon>
        <taxon>Embryophyta</taxon>
        <taxon>Tracheophyta</taxon>
        <taxon>Spermatophyta</taxon>
        <taxon>Magnoliopsida</taxon>
        <taxon>Ranunculales</taxon>
        <taxon>Menispermaceae</taxon>
        <taxon>Menispermoideae</taxon>
        <taxon>Cissampelideae</taxon>
        <taxon>Stephania</taxon>
    </lineage>
</organism>
<reference evidence="1 2" key="1">
    <citation type="submission" date="2024-01" db="EMBL/GenBank/DDBJ databases">
        <title>Genome assemblies of Stephania.</title>
        <authorList>
            <person name="Yang L."/>
        </authorList>
    </citation>
    <scope>NUCLEOTIDE SEQUENCE [LARGE SCALE GENOMIC DNA]</scope>
    <source>
        <strain evidence="1">YNDBR</strain>
        <tissue evidence="1">Leaf</tissue>
    </source>
</reference>
<dbReference type="Proteomes" id="UP001420932">
    <property type="component" value="Unassembled WGS sequence"/>
</dbReference>
<gene>
    <name evidence="1" type="ORF">Syun_030503</name>
</gene>
<protein>
    <submittedName>
        <fullName evidence="1">Uncharacterized protein</fullName>
    </submittedName>
</protein>
<evidence type="ECO:0000313" key="2">
    <source>
        <dbReference type="Proteomes" id="UP001420932"/>
    </source>
</evidence>
<keyword evidence="2" id="KW-1185">Reference proteome</keyword>
<accession>A0AAP0DXB2</accession>
<proteinExistence type="predicted"/>
<sequence length="68" mass="6749">MGVCPSSTSRMLGMETVVAVPCAVATSPAVVSLGMPSSEFSKGSKKRAMLAPNGNAHCTSSSSDGSSL</sequence>
<dbReference type="EMBL" id="JBBNAF010000056">
    <property type="protein sequence ID" value="KAK9081140.1"/>
    <property type="molecule type" value="Genomic_DNA"/>
</dbReference>